<proteinExistence type="predicted"/>
<organism evidence="1 2">
    <name type="scientific">Epilithonimonas ginsengisoli</name>
    <dbReference type="NCBI Taxonomy" id="1245592"/>
    <lineage>
        <taxon>Bacteria</taxon>
        <taxon>Pseudomonadati</taxon>
        <taxon>Bacteroidota</taxon>
        <taxon>Flavobacteriia</taxon>
        <taxon>Flavobacteriales</taxon>
        <taxon>Weeksellaceae</taxon>
        <taxon>Chryseobacterium group</taxon>
        <taxon>Epilithonimonas</taxon>
    </lineage>
</organism>
<accession>A0ABU4JFE3</accession>
<name>A0ABU4JFE3_9FLAO</name>
<evidence type="ECO:0000313" key="2">
    <source>
        <dbReference type="Proteomes" id="UP001204439"/>
    </source>
</evidence>
<evidence type="ECO:0008006" key="3">
    <source>
        <dbReference type="Google" id="ProtNLM"/>
    </source>
</evidence>
<dbReference type="Proteomes" id="UP001204439">
    <property type="component" value="Unassembled WGS sequence"/>
</dbReference>
<gene>
    <name evidence="1" type="ORF">NG800_005570</name>
</gene>
<sequence>MKLILTLMTFGVFTFAQTSTEKKIGVEIDGDFLGDGKKITATAIKTKEEKGNPIEDGTPAEYEIRFSDNKIKPIKAGCCEIILINEGDLNNDGKDEISVYQAPMNGCTYAMTTSSFTNGNWKKTVDTFLIPTGCEVIINADLQKMVFRENKQIYYLEKDMSDENGKLIKKKVKEK</sequence>
<comment type="caution">
    <text evidence="1">The sequence shown here is derived from an EMBL/GenBank/DDBJ whole genome shotgun (WGS) entry which is preliminary data.</text>
</comment>
<reference evidence="1 2" key="1">
    <citation type="submission" date="2023-11" db="EMBL/GenBank/DDBJ databases">
        <title>First isolation, identification, and characterization of non-pathogenic Epilithonimonas ginsengisoli isolated from diseased farmed rainbow trout (Oncorhynchus mykiss) in Chile.</title>
        <authorList>
            <person name="Miranda C.D."/>
            <person name="Irgang R."/>
            <person name="Concha C."/>
            <person name="Rojas R."/>
            <person name="Avendano R."/>
        </authorList>
    </citation>
    <scope>NUCLEOTIDE SEQUENCE [LARGE SCALE GENOMIC DNA]</scope>
    <source>
        <strain evidence="1 2">FP99</strain>
    </source>
</reference>
<evidence type="ECO:0000313" key="1">
    <source>
        <dbReference type="EMBL" id="MDW8548368.1"/>
    </source>
</evidence>
<protein>
    <recommendedName>
        <fullName evidence="3">Lipocalin-like domain-containing protein</fullName>
    </recommendedName>
</protein>
<dbReference type="RefSeq" id="WP_131797801.1">
    <property type="nucleotide sequence ID" value="NZ_JAMXLT020000007.1"/>
</dbReference>
<keyword evidence="2" id="KW-1185">Reference proteome</keyword>
<dbReference type="EMBL" id="JAMXLT020000007">
    <property type="protein sequence ID" value="MDW8548368.1"/>
    <property type="molecule type" value="Genomic_DNA"/>
</dbReference>